<evidence type="ECO:0000259" key="6">
    <source>
        <dbReference type="PROSITE" id="PS50109"/>
    </source>
</evidence>
<dbReference type="Gene3D" id="1.20.5.1930">
    <property type="match status" value="1"/>
</dbReference>
<dbReference type="GO" id="GO:0046983">
    <property type="term" value="F:protein dimerization activity"/>
    <property type="evidence" value="ECO:0007669"/>
    <property type="project" value="InterPro"/>
</dbReference>
<protein>
    <submittedName>
        <fullName evidence="7">Signal transduction histidine kinase</fullName>
    </submittedName>
</protein>
<evidence type="ECO:0000256" key="4">
    <source>
        <dbReference type="SAM" id="Coils"/>
    </source>
</evidence>
<keyword evidence="5" id="KW-0472">Membrane</keyword>
<dbReference type="PANTHER" id="PTHR24421:SF59">
    <property type="entry name" value="OXYGEN SENSOR HISTIDINE KINASE NREB"/>
    <property type="match status" value="1"/>
</dbReference>
<keyword evidence="5" id="KW-1133">Transmembrane helix</keyword>
<dbReference type="SMART" id="SM00387">
    <property type="entry name" value="HATPase_c"/>
    <property type="match status" value="1"/>
</dbReference>
<feature type="transmembrane region" description="Helical" evidence="5">
    <location>
        <begin position="136"/>
        <end position="156"/>
    </location>
</feature>
<dbReference type="GO" id="GO:0000155">
    <property type="term" value="F:phosphorelay sensor kinase activity"/>
    <property type="evidence" value="ECO:0007669"/>
    <property type="project" value="InterPro"/>
</dbReference>
<feature type="transmembrane region" description="Helical" evidence="5">
    <location>
        <begin position="242"/>
        <end position="261"/>
    </location>
</feature>
<dbReference type="Gene3D" id="3.30.565.10">
    <property type="entry name" value="Histidine kinase-like ATPase, C-terminal domain"/>
    <property type="match status" value="1"/>
</dbReference>
<dbReference type="CDD" id="cd16917">
    <property type="entry name" value="HATPase_UhpB-NarQ-NarX-like"/>
    <property type="match status" value="1"/>
</dbReference>
<evidence type="ECO:0000256" key="2">
    <source>
        <dbReference type="ARBA" id="ARBA00022777"/>
    </source>
</evidence>
<feature type="coiled-coil region" evidence="4">
    <location>
        <begin position="302"/>
        <end position="408"/>
    </location>
</feature>
<feature type="transmembrane region" description="Helical" evidence="5">
    <location>
        <begin position="267"/>
        <end position="289"/>
    </location>
</feature>
<dbReference type="InterPro" id="IPR050482">
    <property type="entry name" value="Sensor_HK_TwoCompSys"/>
</dbReference>
<evidence type="ECO:0000313" key="7">
    <source>
        <dbReference type="EMBL" id="SME99641.1"/>
    </source>
</evidence>
<gene>
    <name evidence="7" type="ORF">SAMN06295900_101636</name>
</gene>
<evidence type="ECO:0000256" key="3">
    <source>
        <dbReference type="ARBA" id="ARBA00023012"/>
    </source>
</evidence>
<keyword evidence="2 7" id="KW-0418">Kinase</keyword>
<dbReference type="InterPro" id="IPR033424">
    <property type="entry name" value="MASE4"/>
</dbReference>
<keyword evidence="1" id="KW-0808">Transferase</keyword>
<dbReference type="GO" id="GO:0016020">
    <property type="term" value="C:membrane"/>
    <property type="evidence" value="ECO:0007669"/>
    <property type="project" value="InterPro"/>
</dbReference>
<evidence type="ECO:0000256" key="1">
    <source>
        <dbReference type="ARBA" id="ARBA00022679"/>
    </source>
</evidence>
<dbReference type="InterPro" id="IPR036890">
    <property type="entry name" value="HATPase_C_sf"/>
</dbReference>
<proteinExistence type="predicted"/>
<feature type="transmembrane region" description="Helical" evidence="5">
    <location>
        <begin position="97"/>
        <end position="116"/>
    </location>
</feature>
<keyword evidence="4" id="KW-0175">Coiled coil</keyword>
<reference evidence="8" key="1">
    <citation type="submission" date="2017-04" db="EMBL/GenBank/DDBJ databases">
        <authorList>
            <person name="Varghese N."/>
            <person name="Submissions S."/>
        </authorList>
    </citation>
    <scope>NUCLEOTIDE SEQUENCE [LARGE SCALE GENOMIC DNA]</scope>
    <source>
        <strain evidence="8">Ballard 720</strain>
    </source>
</reference>
<dbReference type="InterPro" id="IPR003594">
    <property type="entry name" value="HATPase_dom"/>
</dbReference>
<dbReference type="InterPro" id="IPR011712">
    <property type="entry name" value="Sig_transdc_His_kin_sub3_dim/P"/>
</dbReference>
<keyword evidence="8" id="KW-1185">Reference proteome</keyword>
<keyword evidence="3" id="KW-0902">Two-component regulatory system</keyword>
<sequence length="585" mass="64150">MRARPIHVRAGVSLEAMTDDARVFLSTLPPERGQRRLALGVVVASIALFVAAVPFAKIQLPRIWAFVPIYQSAMIISDLLTAALLIGQYNILRSRAILVLAGGYLLTASTATVHMLSFPGLFAPQGLLGAGPQTTAWLYMFWHAGFPLAVIAYTWLRAREQTGARPAGPAAVAVVTCIGSVLALVIAFAVLTTVGHDRLPRILDHELYTPAYIAAITSVCCLTGAALLRLWRLRPQSMLDLWLMVVMFAWLFDIALAAALNHRRFDLGFFAGRAYGLLAASFVLIALTFENIKLYARIVAALDRERTERRLVQERTAELNEAKALLEQRVAARTAALAASNRDLLHEVAERKRAEGALRQSQAELRELASISSSAREQEKRRIARELHDELAQTLATLRLELDRLAEQVPAGTASAEARVADMRVLVDDAVASTRRIAADLRPMMLDDLGLVAAVQWLAQAFRQRYGFECTVEIDPEDLQLDEPYATTAYRIVQESLTNVARHARASHVGIDLVRHDGQIVLRVRDDGLGFDLSARRKPSSFGLAGLRERAYLVEGRISIQSAPGQGTAIEVLIPLPATQEPAAS</sequence>
<name>A0A1X7CMU5_TRICW</name>
<keyword evidence="5" id="KW-0812">Transmembrane</keyword>
<evidence type="ECO:0000256" key="5">
    <source>
        <dbReference type="SAM" id="Phobius"/>
    </source>
</evidence>
<dbReference type="Proteomes" id="UP000192911">
    <property type="component" value="Unassembled WGS sequence"/>
</dbReference>
<feature type="domain" description="Histidine kinase" evidence="6">
    <location>
        <begin position="382"/>
        <end position="578"/>
    </location>
</feature>
<dbReference type="SUPFAM" id="SSF55874">
    <property type="entry name" value="ATPase domain of HSP90 chaperone/DNA topoisomerase II/histidine kinase"/>
    <property type="match status" value="1"/>
</dbReference>
<dbReference type="PANTHER" id="PTHR24421">
    <property type="entry name" value="NITRATE/NITRITE SENSOR PROTEIN NARX-RELATED"/>
    <property type="match status" value="1"/>
</dbReference>
<feature type="transmembrane region" description="Helical" evidence="5">
    <location>
        <begin position="211"/>
        <end position="230"/>
    </location>
</feature>
<feature type="transmembrane region" description="Helical" evidence="5">
    <location>
        <begin position="168"/>
        <end position="191"/>
    </location>
</feature>
<organism evidence="7 8">
    <name type="scientific">Trinickia caryophylli</name>
    <name type="common">Paraburkholderia caryophylli</name>
    <dbReference type="NCBI Taxonomy" id="28094"/>
    <lineage>
        <taxon>Bacteria</taxon>
        <taxon>Pseudomonadati</taxon>
        <taxon>Pseudomonadota</taxon>
        <taxon>Betaproteobacteria</taxon>
        <taxon>Burkholderiales</taxon>
        <taxon>Burkholderiaceae</taxon>
        <taxon>Trinickia</taxon>
    </lineage>
</organism>
<dbReference type="Pfam" id="PF07730">
    <property type="entry name" value="HisKA_3"/>
    <property type="match status" value="1"/>
</dbReference>
<feature type="transmembrane region" description="Helical" evidence="5">
    <location>
        <begin position="37"/>
        <end position="57"/>
    </location>
</feature>
<evidence type="ECO:0000313" key="8">
    <source>
        <dbReference type="Proteomes" id="UP000192911"/>
    </source>
</evidence>
<dbReference type="AlphaFoldDB" id="A0A1X7CMU5"/>
<dbReference type="STRING" id="28094.SAMN06295900_101636"/>
<dbReference type="Pfam" id="PF17158">
    <property type="entry name" value="MASE4"/>
    <property type="match status" value="1"/>
</dbReference>
<dbReference type="PROSITE" id="PS50109">
    <property type="entry name" value="HIS_KIN"/>
    <property type="match status" value="1"/>
</dbReference>
<dbReference type="Pfam" id="PF02518">
    <property type="entry name" value="HATPase_c"/>
    <property type="match status" value="1"/>
</dbReference>
<feature type="transmembrane region" description="Helical" evidence="5">
    <location>
        <begin position="63"/>
        <end position="85"/>
    </location>
</feature>
<dbReference type="EMBL" id="FXAH01000001">
    <property type="protein sequence ID" value="SME99641.1"/>
    <property type="molecule type" value="Genomic_DNA"/>
</dbReference>
<dbReference type="InterPro" id="IPR005467">
    <property type="entry name" value="His_kinase_dom"/>
</dbReference>
<accession>A0A1X7CMU5</accession>